<gene>
    <name evidence="1" type="ORF">DSO57_1038617</name>
</gene>
<comment type="caution">
    <text evidence="1">The sequence shown here is derived from an EMBL/GenBank/DDBJ whole genome shotgun (WGS) entry which is preliminary data.</text>
</comment>
<organism evidence="1 2">
    <name type="scientific">Entomophthora muscae</name>
    <dbReference type="NCBI Taxonomy" id="34485"/>
    <lineage>
        <taxon>Eukaryota</taxon>
        <taxon>Fungi</taxon>
        <taxon>Fungi incertae sedis</taxon>
        <taxon>Zoopagomycota</taxon>
        <taxon>Entomophthoromycotina</taxon>
        <taxon>Entomophthoromycetes</taxon>
        <taxon>Entomophthorales</taxon>
        <taxon>Entomophthoraceae</taxon>
        <taxon>Entomophthora</taxon>
    </lineage>
</organism>
<dbReference type="Proteomes" id="UP001165960">
    <property type="component" value="Unassembled WGS sequence"/>
</dbReference>
<dbReference type="EMBL" id="QTSX02004059">
    <property type="protein sequence ID" value="KAJ9067490.1"/>
    <property type="molecule type" value="Genomic_DNA"/>
</dbReference>
<evidence type="ECO:0000313" key="2">
    <source>
        <dbReference type="Proteomes" id="UP001165960"/>
    </source>
</evidence>
<sequence length="94" mass="10662">MNVSTPRAQFSTSVFINRISATLFNFPDTYYIQKAQSKDPDSSKIIQDLLSKAMPPSEYSLENNLLLFRKLVMVPNKDLQLQITILFHNSLPAG</sequence>
<keyword evidence="2" id="KW-1185">Reference proteome</keyword>
<reference evidence="1" key="1">
    <citation type="submission" date="2022-04" db="EMBL/GenBank/DDBJ databases">
        <title>Genome of the entomopathogenic fungus Entomophthora muscae.</title>
        <authorList>
            <person name="Elya C."/>
            <person name="Lovett B.R."/>
            <person name="Lee E."/>
            <person name="Macias A.M."/>
            <person name="Hajek A.E."/>
            <person name="De Bivort B.L."/>
            <person name="Kasson M.T."/>
            <person name="De Fine Licht H.H."/>
            <person name="Stajich J.E."/>
        </authorList>
    </citation>
    <scope>NUCLEOTIDE SEQUENCE</scope>
    <source>
        <strain evidence="1">Berkeley</strain>
    </source>
</reference>
<proteinExistence type="predicted"/>
<evidence type="ECO:0000313" key="1">
    <source>
        <dbReference type="EMBL" id="KAJ9067490.1"/>
    </source>
</evidence>
<accession>A0ACC2SYV5</accession>
<name>A0ACC2SYV5_9FUNG</name>
<protein>
    <submittedName>
        <fullName evidence="1">Uncharacterized protein</fullName>
    </submittedName>
</protein>